<dbReference type="InterPro" id="IPR025357">
    <property type="entry name" value="DUF4261"/>
</dbReference>
<evidence type="ECO:0000313" key="2">
    <source>
        <dbReference type="EMBL" id="QJC22586.1"/>
    </source>
</evidence>
<dbReference type="Proteomes" id="UP000502298">
    <property type="component" value="Chromosome"/>
</dbReference>
<sequence>MDQLGINAIHPTAPDYLTAAALLNAPIDVGAAMQRISQLWGENIDPKWVNVEAEKAGGLSGEILTFDMHGIHIMLTPVTGELVLDKGQLPPHHTYIAMTFYAPQAGFTEGKIAGEQQLHGENAAELMRRRRMVSAHIAYTQVADALMREEAAIGVYRHELGVIHPPEMVTSLAHFLTEGTAPLPLWINIRLADEPSVRARTLGLPLFGHLDLEVTGQGRTMDETGAFVEATANYIVMGDSYLLPSQTVGAHDGGSYPVSQEISVADGSTVIHIDY</sequence>
<dbReference type="Pfam" id="PF14080">
    <property type="entry name" value="DUF4261"/>
    <property type="match status" value="1"/>
</dbReference>
<organism evidence="2 3">
    <name type="scientific">Arcanobacterium buesumense</name>
    <dbReference type="NCBI Taxonomy" id="2722751"/>
    <lineage>
        <taxon>Bacteria</taxon>
        <taxon>Bacillati</taxon>
        <taxon>Actinomycetota</taxon>
        <taxon>Actinomycetes</taxon>
        <taxon>Actinomycetales</taxon>
        <taxon>Actinomycetaceae</taxon>
        <taxon>Arcanobacterium</taxon>
    </lineage>
</organism>
<dbReference type="RefSeq" id="WP_168918508.1">
    <property type="nucleotide sequence ID" value="NZ_CP050804.1"/>
</dbReference>
<proteinExistence type="predicted"/>
<evidence type="ECO:0000259" key="1">
    <source>
        <dbReference type="Pfam" id="PF14080"/>
    </source>
</evidence>
<feature type="domain" description="DUF4261" evidence="1">
    <location>
        <begin position="200"/>
        <end position="273"/>
    </location>
</feature>
<dbReference type="KEGG" id="arca:HC352_08795"/>
<dbReference type="EMBL" id="CP050804">
    <property type="protein sequence ID" value="QJC22586.1"/>
    <property type="molecule type" value="Genomic_DNA"/>
</dbReference>
<name>A0A6H2END3_9ACTO</name>
<accession>A0A6H2END3</accession>
<protein>
    <submittedName>
        <fullName evidence="2">DUF4261 domain-containing protein</fullName>
    </submittedName>
</protein>
<reference evidence="2 3" key="1">
    <citation type="submission" date="2020-03" db="EMBL/GenBank/DDBJ databases">
        <title>Complete genome of Arcanobacterium buesumensis sp. nov. strain 2701.</title>
        <authorList>
            <person name="Borowiak M."/>
            <person name="Alssahen M."/>
            <person name="Laemmler C."/>
            <person name="Malorny B."/>
            <person name="Hassan A."/>
            <person name="Prenger-Berninghoff E."/>
            <person name="Ploetz M."/>
            <person name="Abdulmawjood A."/>
        </authorList>
    </citation>
    <scope>NUCLEOTIDE SEQUENCE [LARGE SCALE GENOMIC DNA]</scope>
    <source>
        <strain evidence="2 3">2701</strain>
    </source>
</reference>
<gene>
    <name evidence="2" type="ORF">HC352_08795</name>
</gene>
<keyword evidence="3" id="KW-1185">Reference proteome</keyword>
<evidence type="ECO:0000313" key="3">
    <source>
        <dbReference type="Proteomes" id="UP000502298"/>
    </source>
</evidence>
<dbReference type="AlphaFoldDB" id="A0A6H2END3"/>